<evidence type="ECO:0000256" key="1">
    <source>
        <dbReference type="SAM" id="MobiDB-lite"/>
    </source>
</evidence>
<feature type="compositionally biased region" description="Basic and acidic residues" evidence="1">
    <location>
        <begin position="14"/>
        <end position="31"/>
    </location>
</feature>
<proteinExistence type="predicted"/>
<dbReference type="EMBL" id="QGKW02000717">
    <property type="protein sequence ID" value="KAF2597107.1"/>
    <property type="molecule type" value="Genomic_DNA"/>
</dbReference>
<protein>
    <submittedName>
        <fullName evidence="2">Uncharacterized protein</fullName>
    </submittedName>
</protein>
<accession>A0A8S9KTP7</accession>
<feature type="compositionally biased region" description="Basic and acidic residues" evidence="1">
    <location>
        <begin position="58"/>
        <end position="68"/>
    </location>
</feature>
<sequence length="135" mass="16272">MHHINKSLLRFACDRARNDSAEERKETDREIAVALPRRQPPTETSPDRPTEPPIGRDLPFRRGEEGNRERCHRFPWWRRATDREAVVSRRRRQPPTETQPWRRTVPSIASDFAFRRSEERKREKEMKEKKKCEGR</sequence>
<evidence type="ECO:0000313" key="3">
    <source>
        <dbReference type="Proteomes" id="UP000712281"/>
    </source>
</evidence>
<feature type="compositionally biased region" description="Basic and acidic residues" evidence="1">
    <location>
        <begin position="113"/>
        <end position="135"/>
    </location>
</feature>
<name>A0A8S9KTP7_BRACR</name>
<gene>
    <name evidence="2" type="ORF">F2Q68_00011509</name>
</gene>
<dbReference type="Proteomes" id="UP000712281">
    <property type="component" value="Unassembled WGS sequence"/>
</dbReference>
<reference evidence="2" key="1">
    <citation type="submission" date="2019-12" db="EMBL/GenBank/DDBJ databases">
        <title>Genome sequencing and annotation of Brassica cretica.</title>
        <authorList>
            <person name="Studholme D.J."/>
            <person name="Sarris P.F."/>
        </authorList>
    </citation>
    <scope>NUCLEOTIDE SEQUENCE</scope>
    <source>
        <strain evidence="2">PFS-001/15</strain>
        <tissue evidence="2">Leaf</tissue>
    </source>
</reference>
<dbReference type="AlphaFoldDB" id="A0A8S9KTP7"/>
<feature type="region of interest" description="Disordered" evidence="1">
    <location>
        <begin position="14"/>
        <end position="68"/>
    </location>
</feature>
<comment type="caution">
    <text evidence="2">The sequence shown here is derived from an EMBL/GenBank/DDBJ whole genome shotgun (WGS) entry which is preliminary data.</text>
</comment>
<organism evidence="2 3">
    <name type="scientific">Brassica cretica</name>
    <name type="common">Mustard</name>
    <dbReference type="NCBI Taxonomy" id="69181"/>
    <lineage>
        <taxon>Eukaryota</taxon>
        <taxon>Viridiplantae</taxon>
        <taxon>Streptophyta</taxon>
        <taxon>Embryophyta</taxon>
        <taxon>Tracheophyta</taxon>
        <taxon>Spermatophyta</taxon>
        <taxon>Magnoliopsida</taxon>
        <taxon>eudicotyledons</taxon>
        <taxon>Gunneridae</taxon>
        <taxon>Pentapetalae</taxon>
        <taxon>rosids</taxon>
        <taxon>malvids</taxon>
        <taxon>Brassicales</taxon>
        <taxon>Brassicaceae</taxon>
        <taxon>Brassiceae</taxon>
        <taxon>Brassica</taxon>
    </lineage>
</organism>
<feature type="compositionally biased region" description="Low complexity" evidence="1">
    <location>
        <begin position="95"/>
        <end position="104"/>
    </location>
</feature>
<feature type="region of interest" description="Disordered" evidence="1">
    <location>
        <begin position="84"/>
        <end position="135"/>
    </location>
</feature>
<evidence type="ECO:0000313" key="2">
    <source>
        <dbReference type="EMBL" id="KAF2597107.1"/>
    </source>
</evidence>